<comment type="similarity">
    <text evidence="1">Belongs to the universal ribosomal protein uL13 family.</text>
</comment>
<name>A0A554LLU6_9BACT</name>
<dbReference type="GO" id="GO:0003729">
    <property type="term" value="F:mRNA binding"/>
    <property type="evidence" value="ECO:0007669"/>
    <property type="project" value="TreeGrafter"/>
</dbReference>
<protein>
    <recommendedName>
        <fullName evidence="4">50S ribosomal protein L13</fullName>
    </recommendedName>
</protein>
<sequence length="132" mass="15570">MINQKTTKIFKPSNRENFTVDCENKIFGKIIVEIADILRGKNSPTFSYQTVSNNFVEIINWKKVKFSGNKFNDKMYYRHSGYIGNLRSENLKSMWEKDPKVVFIHAIKGMLPKNRLRDIFIKRISFKDENAN</sequence>
<keyword evidence="3" id="KW-0687">Ribonucleoprotein</keyword>
<dbReference type="GO" id="GO:0017148">
    <property type="term" value="P:negative regulation of translation"/>
    <property type="evidence" value="ECO:0007669"/>
    <property type="project" value="TreeGrafter"/>
</dbReference>
<gene>
    <name evidence="5" type="ORF">CEN91_96</name>
</gene>
<dbReference type="GO" id="GO:0003735">
    <property type="term" value="F:structural constituent of ribosome"/>
    <property type="evidence" value="ECO:0007669"/>
    <property type="project" value="InterPro"/>
</dbReference>
<evidence type="ECO:0000256" key="2">
    <source>
        <dbReference type="ARBA" id="ARBA00022980"/>
    </source>
</evidence>
<dbReference type="Gene3D" id="3.90.1180.10">
    <property type="entry name" value="Ribosomal protein L13"/>
    <property type="match status" value="1"/>
</dbReference>
<evidence type="ECO:0000256" key="4">
    <source>
        <dbReference type="ARBA" id="ARBA00035499"/>
    </source>
</evidence>
<dbReference type="AlphaFoldDB" id="A0A554LLU6"/>
<accession>A0A554LLU6</accession>
<dbReference type="GO" id="GO:0006412">
    <property type="term" value="P:translation"/>
    <property type="evidence" value="ECO:0007669"/>
    <property type="project" value="InterPro"/>
</dbReference>
<dbReference type="InterPro" id="IPR005823">
    <property type="entry name" value="Ribosomal_uL13_bac-type"/>
</dbReference>
<evidence type="ECO:0000313" key="6">
    <source>
        <dbReference type="Proteomes" id="UP000315589"/>
    </source>
</evidence>
<dbReference type="InterPro" id="IPR036899">
    <property type="entry name" value="Ribosomal_uL13_sf"/>
</dbReference>
<comment type="caution">
    <text evidence="5">The sequence shown here is derived from an EMBL/GenBank/DDBJ whole genome shotgun (WGS) entry which is preliminary data.</text>
</comment>
<reference evidence="5 6" key="1">
    <citation type="submission" date="2017-07" db="EMBL/GenBank/DDBJ databases">
        <title>Mechanisms for carbon and nitrogen cycling indicate functional differentiation within the Candidate Phyla Radiation.</title>
        <authorList>
            <person name="Danczak R.E."/>
            <person name="Johnston M.D."/>
            <person name="Kenah C."/>
            <person name="Slattery M."/>
            <person name="Wrighton K.C."/>
            <person name="Wilkins M.J."/>
        </authorList>
    </citation>
    <scope>NUCLEOTIDE SEQUENCE [LARGE SCALE GENOMIC DNA]</scope>
    <source>
        <strain evidence="5">Licking1014_85</strain>
    </source>
</reference>
<dbReference type="Pfam" id="PF00572">
    <property type="entry name" value="Ribosomal_L13"/>
    <property type="match status" value="1"/>
</dbReference>
<dbReference type="CDD" id="cd00392">
    <property type="entry name" value="Ribosomal_L13"/>
    <property type="match status" value="1"/>
</dbReference>
<dbReference type="PANTHER" id="PTHR11545:SF2">
    <property type="entry name" value="LARGE RIBOSOMAL SUBUNIT PROTEIN UL13M"/>
    <property type="match status" value="1"/>
</dbReference>
<dbReference type="Proteomes" id="UP000315589">
    <property type="component" value="Unassembled WGS sequence"/>
</dbReference>
<proteinExistence type="inferred from homology"/>
<keyword evidence="2 5" id="KW-0689">Ribosomal protein</keyword>
<dbReference type="PIRSF" id="PIRSF002181">
    <property type="entry name" value="Ribosomal_L13"/>
    <property type="match status" value="1"/>
</dbReference>
<dbReference type="GO" id="GO:0022625">
    <property type="term" value="C:cytosolic large ribosomal subunit"/>
    <property type="evidence" value="ECO:0007669"/>
    <property type="project" value="TreeGrafter"/>
</dbReference>
<evidence type="ECO:0000256" key="3">
    <source>
        <dbReference type="ARBA" id="ARBA00023274"/>
    </source>
</evidence>
<dbReference type="PANTHER" id="PTHR11545">
    <property type="entry name" value="RIBOSOMAL PROTEIN L13"/>
    <property type="match status" value="1"/>
</dbReference>
<organism evidence="5 6">
    <name type="scientific">Candidatus Berkelbacteria bacterium Licking1014_85</name>
    <dbReference type="NCBI Taxonomy" id="2017148"/>
    <lineage>
        <taxon>Bacteria</taxon>
        <taxon>Candidatus Berkelbacteria</taxon>
    </lineage>
</organism>
<dbReference type="SUPFAM" id="SSF52161">
    <property type="entry name" value="Ribosomal protein L13"/>
    <property type="match status" value="1"/>
</dbReference>
<dbReference type="InterPro" id="IPR005822">
    <property type="entry name" value="Ribosomal_uL13"/>
</dbReference>
<evidence type="ECO:0000256" key="1">
    <source>
        <dbReference type="ARBA" id="ARBA00006227"/>
    </source>
</evidence>
<dbReference type="NCBIfam" id="TIGR01066">
    <property type="entry name" value="rplM_bact"/>
    <property type="match status" value="1"/>
</dbReference>
<dbReference type="EMBL" id="VMGI01000008">
    <property type="protein sequence ID" value="TSC93851.1"/>
    <property type="molecule type" value="Genomic_DNA"/>
</dbReference>
<evidence type="ECO:0000313" key="5">
    <source>
        <dbReference type="EMBL" id="TSC93851.1"/>
    </source>
</evidence>